<proteinExistence type="predicted"/>
<dbReference type="PANTHER" id="PTHR32347:SF23">
    <property type="entry name" value="BLL5650 PROTEIN"/>
    <property type="match status" value="1"/>
</dbReference>
<evidence type="ECO:0000256" key="1">
    <source>
        <dbReference type="ARBA" id="ARBA00004196"/>
    </source>
</evidence>
<dbReference type="PANTHER" id="PTHR32347">
    <property type="entry name" value="EFFLUX SYSTEM COMPONENT YKNX-RELATED"/>
    <property type="match status" value="1"/>
</dbReference>
<evidence type="ECO:0000256" key="2">
    <source>
        <dbReference type="ARBA" id="ARBA00023054"/>
    </source>
</evidence>
<accession>A0A518BNI7</accession>
<evidence type="ECO:0000313" key="3">
    <source>
        <dbReference type="EMBL" id="QDU68544.1"/>
    </source>
</evidence>
<organism evidence="3 4">
    <name type="scientific">Engelhardtia mirabilis</name>
    <dbReference type="NCBI Taxonomy" id="2528011"/>
    <lineage>
        <taxon>Bacteria</taxon>
        <taxon>Pseudomonadati</taxon>
        <taxon>Planctomycetota</taxon>
        <taxon>Planctomycetia</taxon>
        <taxon>Planctomycetia incertae sedis</taxon>
        <taxon>Engelhardtia</taxon>
    </lineage>
</organism>
<dbReference type="AlphaFoldDB" id="A0A518BNI7"/>
<name>A0A518BNI7_9BACT</name>
<dbReference type="GO" id="GO:0030313">
    <property type="term" value="C:cell envelope"/>
    <property type="evidence" value="ECO:0007669"/>
    <property type="project" value="UniProtKB-SubCell"/>
</dbReference>
<comment type="subcellular location">
    <subcellularLocation>
        <location evidence="1">Cell envelope</location>
    </subcellularLocation>
</comment>
<dbReference type="Gene3D" id="2.40.50.100">
    <property type="match status" value="1"/>
</dbReference>
<evidence type="ECO:0000313" key="4">
    <source>
        <dbReference type="Proteomes" id="UP000316921"/>
    </source>
</evidence>
<dbReference type="Proteomes" id="UP000316921">
    <property type="component" value="Chromosome"/>
</dbReference>
<dbReference type="KEGG" id="pbap:Pla133_36420"/>
<dbReference type="RefSeq" id="WP_145067638.1">
    <property type="nucleotide sequence ID" value="NZ_CP036287.1"/>
</dbReference>
<keyword evidence="2" id="KW-0175">Coiled coil</keyword>
<dbReference type="Gene3D" id="1.10.287.470">
    <property type="entry name" value="Helix hairpin bin"/>
    <property type="match status" value="1"/>
</dbReference>
<gene>
    <name evidence="3" type="primary">czcB_2</name>
    <name evidence="3" type="ORF">Pla133_36420</name>
</gene>
<dbReference type="Gene3D" id="2.40.30.170">
    <property type="match status" value="1"/>
</dbReference>
<dbReference type="InterPro" id="IPR050465">
    <property type="entry name" value="UPF0194_transport"/>
</dbReference>
<dbReference type="EMBL" id="CP036287">
    <property type="protein sequence ID" value="QDU68544.1"/>
    <property type="molecule type" value="Genomic_DNA"/>
</dbReference>
<keyword evidence="4" id="KW-1185">Reference proteome</keyword>
<protein>
    <submittedName>
        <fullName evidence="3">Cobalt-zinc-cadmium resistance protein CzcB</fullName>
    </submittedName>
</protein>
<reference evidence="3 4" key="1">
    <citation type="submission" date="2019-02" db="EMBL/GenBank/DDBJ databases">
        <title>Deep-cultivation of Planctomycetes and their phenomic and genomic characterization uncovers novel biology.</title>
        <authorList>
            <person name="Wiegand S."/>
            <person name="Jogler M."/>
            <person name="Boedeker C."/>
            <person name="Pinto D."/>
            <person name="Vollmers J."/>
            <person name="Rivas-Marin E."/>
            <person name="Kohn T."/>
            <person name="Peeters S.H."/>
            <person name="Heuer A."/>
            <person name="Rast P."/>
            <person name="Oberbeckmann S."/>
            <person name="Bunk B."/>
            <person name="Jeske O."/>
            <person name="Meyerdierks A."/>
            <person name="Storesund J.E."/>
            <person name="Kallscheuer N."/>
            <person name="Luecker S."/>
            <person name="Lage O.M."/>
            <person name="Pohl T."/>
            <person name="Merkel B.J."/>
            <person name="Hornburger P."/>
            <person name="Mueller R.-W."/>
            <person name="Bruemmer F."/>
            <person name="Labrenz M."/>
            <person name="Spormann A.M."/>
            <person name="Op den Camp H."/>
            <person name="Overmann J."/>
            <person name="Amann R."/>
            <person name="Jetten M.S.M."/>
            <person name="Mascher T."/>
            <person name="Medema M.H."/>
            <person name="Devos D.P."/>
            <person name="Kaster A.-K."/>
            <person name="Ovreas L."/>
            <person name="Rohde M."/>
            <person name="Galperin M.Y."/>
            <person name="Jogler C."/>
        </authorList>
    </citation>
    <scope>NUCLEOTIDE SEQUENCE [LARGE SCALE GENOMIC DNA]</scope>
    <source>
        <strain evidence="3 4">Pla133</strain>
    </source>
</reference>
<sequence>MADAPELARSARSLSDLRTATALVAVLEAVRGAHTAGGVIEALPRPLVERLGVYAARAIGRVRGAPIVAEYARDAREGEFFGSRLEDTCIEAMAANQSIQRRFASRQLRLEIAFVAAPLHDESGLTVGAVGIACAVRTATDLEGQLANLDAVARLVELAPSWNTVAGRASVADDAVLAQASQLGKAAAYESDVALAFALTNNLCTRLDCELVAIGLAEGPTVRVLSVSGFEDVREESPAVEALRMAMGEGIDLERRASAPASELESGHRVPALLAAWHHKVGGSVAVIPLLGGDGPRGVVALRRAPGLTFEPAELDRVAELIGPYLPALELLRRASRGLPRHVADTGRAQLDALRRAGAWGRRAIVAAIALFGLWFLFGSLPHSLSVPCEVRASEVSHLAAPFEGVLRAAPFTPGGRVREGDVLAVFDTSFEELQRAHLLAEMDVLEVDLRQALAGDDALSQRRLEQQRASLSAQLALSELRLGRARITAPFDGVVLSGDLRDRIGDTLAQGEDLFELAPGDGWRVELLVAEKDALEVAVGQTGLFSTRARPEVRHGFEVEHVGGAVESVHGAAVLRLEAAVTDQVAWVRPGMTGSAQLRVAGRAPWKKVTGPLIDWLRLRFVL</sequence>
<dbReference type="SUPFAM" id="SSF111369">
    <property type="entry name" value="HlyD-like secretion proteins"/>
    <property type="match status" value="1"/>
</dbReference>